<name>A0A9P8YJ85_9PEZI</name>
<dbReference type="EMBL" id="JAGTJQ010000001">
    <property type="protein sequence ID" value="KAH7041511.1"/>
    <property type="molecule type" value="Genomic_DNA"/>
</dbReference>
<feature type="signal peptide" evidence="2">
    <location>
        <begin position="1"/>
        <end position="16"/>
    </location>
</feature>
<protein>
    <recommendedName>
        <fullName evidence="5">Peptidase M43 pregnancy-associated plasma-A domain-containing protein</fullName>
    </recommendedName>
</protein>
<reference evidence="3" key="1">
    <citation type="journal article" date="2021" name="Nat. Commun.">
        <title>Genetic determinants of endophytism in the Arabidopsis root mycobiome.</title>
        <authorList>
            <person name="Mesny F."/>
            <person name="Miyauchi S."/>
            <person name="Thiergart T."/>
            <person name="Pickel B."/>
            <person name="Atanasova L."/>
            <person name="Karlsson M."/>
            <person name="Huettel B."/>
            <person name="Barry K.W."/>
            <person name="Haridas S."/>
            <person name="Chen C."/>
            <person name="Bauer D."/>
            <person name="Andreopoulos W."/>
            <person name="Pangilinan J."/>
            <person name="LaButti K."/>
            <person name="Riley R."/>
            <person name="Lipzen A."/>
            <person name="Clum A."/>
            <person name="Drula E."/>
            <person name="Henrissat B."/>
            <person name="Kohler A."/>
            <person name="Grigoriev I.V."/>
            <person name="Martin F.M."/>
            <person name="Hacquard S."/>
        </authorList>
    </citation>
    <scope>NUCLEOTIDE SEQUENCE</scope>
    <source>
        <strain evidence="3">MPI-CAGE-CH-0230</strain>
    </source>
</reference>
<evidence type="ECO:0000256" key="1">
    <source>
        <dbReference type="SAM" id="MobiDB-lite"/>
    </source>
</evidence>
<evidence type="ECO:0000313" key="3">
    <source>
        <dbReference type="EMBL" id="KAH7041511.1"/>
    </source>
</evidence>
<feature type="chain" id="PRO_5040292999" description="Peptidase M43 pregnancy-associated plasma-A domain-containing protein" evidence="2">
    <location>
        <begin position="17"/>
        <end position="748"/>
    </location>
</feature>
<dbReference type="GeneID" id="70190352"/>
<feature type="compositionally biased region" description="Low complexity" evidence="1">
    <location>
        <begin position="230"/>
        <end position="248"/>
    </location>
</feature>
<comment type="caution">
    <text evidence="3">The sequence shown here is derived from an EMBL/GenBank/DDBJ whole genome shotgun (WGS) entry which is preliminary data.</text>
</comment>
<accession>A0A9P8YJ85</accession>
<evidence type="ECO:0000313" key="4">
    <source>
        <dbReference type="Proteomes" id="UP000756346"/>
    </source>
</evidence>
<dbReference type="OrthoDB" id="5086276at2759"/>
<dbReference type="AlphaFoldDB" id="A0A9P8YJ85"/>
<organism evidence="3 4">
    <name type="scientific">Microdochium trichocladiopsis</name>
    <dbReference type="NCBI Taxonomy" id="1682393"/>
    <lineage>
        <taxon>Eukaryota</taxon>
        <taxon>Fungi</taxon>
        <taxon>Dikarya</taxon>
        <taxon>Ascomycota</taxon>
        <taxon>Pezizomycotina</taxon>
        <taxon>Sordariomycetes</taxon>
        <taxon>Xylariomycetidae</taxon>
        <taxon>Xylariales</taxon>
        <taxon>Microdochiaceae</taxon>
        <taxon>Microdochium</taxon>
    </lineage>
</organism>
<keyword evidence="2" id="KW-0732">Signal</keyword>
<keyword evidence="4" id="KW-1185">Reference proteome</keyword>
<sequence length="748" mass="81080">MKPSFLTLLGAGLAAATKQRIAWRASVDTANASLSSDSVGNNTLAIFVSAPIVVTRLASQQNSVVVTGLLQPVGNNTDGEAERRPQVVFIQTISVSNDTATQDANFDFAIPTPWMDHLLSLSVSVPGSQDNTETNGLVVTRDAATDTFVVKNPGEWDHDENVRIIAELEAELVRTIPQEPSNLGEECGIPDDCNEAPVDGKPKSEDGPGQDPGQYPGTSPGQYPTDDEPTTTVTTTQTTTGYPTETTVSPHSDVYPHPRQLAVSRAVVNARVTFTGWNGNIQPLRLMQVTAWGSVYNAAGSFVERVNAFKTLDVAGTAQFAFDLRAGQRIAVDRLVARLEGDKYMVGTRAVDTDPLVRKTITLALTVNPWRLAAGQTAAYTNNYPRNVLCDGILVADAFQRIADFARTKVVAAASIRKVDVWFPSTNPGTFLSESPIFINIPHDDARDPDVLAHEYGHYMHLLARGQARLAAGGSHSPCNSPSKQTALSEGYASAFGLLALDLTILANPMYGQYTDKRPDGSVQVDSQFETYTCSKRTLQDDEGRITAAIFDLADRRLDTTVPAASDDSAQIWPGFNVQDINIMFPQSLVLWRAMRNNPQDMTAYWGAVRALMTTAGEAKAWNVLRYNWADIARSPAPDYVPYPPVRPPVDNSECPAVCSPHPGQNKCHVPSAQNCVFPAPLASANPRSYCACRPGYKSKFGTDVSKHWRVATKGIENFVWVAEGVECETLCDGVMCSEVPVLDKPCV</sequence>
<evidence type="ECO:0000256" key="2">
    <source>
        <dbReference type="SAM" id="SignalP"/>
    </source>
</evidence>
<gene>
    <name evidence="3" type="ORF">B0I36DRAFT_380248</name>
</gene>
<dbReference type="RefSeq" id="XP_046019566.1">
    <property type="nucleotide sequence ID" value="XM_046160806.1"/>
</dbReference>
<evidence type="ECO:0008006" key="5">
    <source>
        <dbReference type="Google" id="ProtNLM"/>
    </source>
</evidence>
<proteinExistence type="predicted"/>
<feature type="region of interest" description="Disordered" evidence="1">
    <location>
        <begin position="179"/>
        <end position="256"/>
    </location>
</feature>
<dbReference type="Proteomes" id="UP000756346">
    <property type="component" value="Unassembled WGS sequence"/>
</dbReference>
<feature type="compositionally biased region" description="Low complexity" evidence="1">
    <location>
        <begin position="207"/>
        <end position="217"/>
    </location>
</feature>